<dbReference type="GO" id="GO:0016020">
    <property type="term" value="C:membrane"/>
    <property type="evidence" value="ECO:0007669"/>
    <property type="project" value="TreeGrafter"/>
</dbReference>
<evidence type="ECO:0000256" key="1">
    <source>
        <dbReference type="SAM" id="Phobius"/>
    </source>
</evidence>
<reference evidence="3 4" key="1">
    <citation type="journal article" date="2018" name="Sci. Rep.">
        <title>Genomic signatures of local adaptation to the degree of environmental predictability in rotifers.</title>
        <authorList>
            <person name="Franch-Gras L."/>
            <person name="Hahn C."/>
            <person name="Garcia-Roger E.M."/>
            <person name="Carmona M.J."/>
            <person name="Serra M."/>
            <person name="Gomez A."/>
        </authorList>
    </citation>
    <scope>NUCLEOTIDE SEQUENCE [LARGE SCALE GENOMIC DNA]</scope>
    <source>
        <strain evidence="3">HYR1</strain>
    </source>
</reference>
<dbReference type="GO" id="GO:0016746">
    <property type="term" value="F:acyltransferase activity"/>
    <property type="evidence" value="ECO:0007669"/>
    <property type="project" value="InterPro"/>
</dbReference>
<protein>
    <submittedName>
        <fullName evidence="3">Transmembrane 68 isoform X1</fullName>
    </submittedName>
</protein>
<dbReference type="EMBL" id="REGN01002773">
    <property type="protein sequence ID" value="RNA26226.1"/>
    <property type="molecule type" value="Genomic_DNA"/>
</dbReference>
<gene>
    <name evidence="3" type="ORF">BpHYR1_031108</name>
</gene>
<keyword evidence="1" id="KW-1133">Transmembrane helix</keyword>
<dbReference type="PANTHER" id="PTHR22753">
    <property type="entry name" value="TRANSMEMBRANE PROTEIN 68"/>
    <property type="match status" value="1"/>
</dbReference>
<comment type="caution">
    <text evidence="3">The sequence shown here is derived from an EMBL/GenBank/DDBJ whole genome shotgun (WGS) entry which is preliminary data.</text>
</comment>
<evidence type="ECO:0000313" key="3">
    <source>
        <dbReference type="EMBL" id="RNA26226.1"/>
    </source>
</evidence>
<evidence type="ECO:0000259" key="2">
    <source>
        <dbReference type="Pfam" id="PF01553"/>
    </source>
</evidence>
<feature type="transmembrane region" description="Helical" evidence="1">
    <location>
        <begin position="128"/>
        <end position="155"/>
    </location>
</feature>
<dbReference type="STRING" id="10195.A0A3M7RRN7"/>
<keyword evidence="1 3" id="KW-0812">Transmembrane</keyword>
<keyword evidence="1" id="KW-0472">Membrane</keyword>
<name>A0A3M7RRN7_BRAPC</name>
<dbReference type="PANTHER" id="PTHR22753:SF14">
    <property type="entry name" value="MONOACYLGLYCEROL_DIACYLGLYCEROL O-ACYLTRANSFERASE"/>
    <property type="match status" value="1"/>
</dbReference>
<dbReference type="InterPro" id="IPR002123">
    <property type="entry name" value="Plipid/glycerol_acylTrfase"/>
</dbReference>
<feature type="domain" description="Phospholipid/glycerol acyltransferase" evidence="2">
    <location>
        <begin position="195"/>
        <end position="317"/>
    </location>
</feature>
<dbReference type="AlphaFoldDB" id="A0A3M7RRN7"/>
<accession>A0A3M7RRN7</accession>
<proteinExistence type="predicted"/>
<dbReference type="SUPFAM" id="SSF69593">
    <property type="entry name" value="Glycerol-3-phosphate (1)-acyltransferase"/>
    <property type="match status" value="1"/>
</dbReference>
<dbReference type="CDD" id="cd07987">
    <property type="entry name" value="LPLAT_MGAT-like"/>
    <property type="match status" value="1"/>
</dbReference>
<dbReference type="Proteomes" id="UP000276133">
    <property type="component" value="Unassembled WGS sequence"/>
</dbReference>
<evidence type="ECO:0000313" key="4">
    <source>
        <dbReference type="Proteomes" id="UP000276133"/>
    </source>
</evidence>
<feature type="transmembrane region" description="Helical" evidence="1">
    <location>
        <begin position="12"/>
        <end position="36"/>
    </location>
</feature>
<feature type="non-terminal residue" evidence="3">
    <location>
        <position position="1"/>
    </location>
</feature>
<organism evidence="3 4">
    <name type="scientific">Brachionus plicatilis</name>
    <name type="common">Marine rotifer</name>
    <name type="synonym">Brachionus muelleri</name>
    <dbReference type="NCBI Taxonomy" id="10195"/>
    <lineage>
        <taxon>Eukaryota</taxon>
        <taxon>Metazoa</taxon>
        <taxon>Spiralia</taxon>
        <taxon>Gnathifera</taxon>
        <taxon>Rotifera</taxon>
        <taxon>Eurotatoria</taxon>
        <taxon>Monogononta</taxon>
        <taxon>Pseudotrocha</taxon>
        <taxon>Ploima</taxon>
        <taxon>Brachionidae</taxon>
        <taxon>Brachionus</taxon>
    </lineage>
</organism>
<keyword evidence="4" id="KW-1185">Reference proteome</keyword>
<sequence length="412" mass="47779">RLCDRFEVGITTFVCAVIDSLLFNSSQLLLITILFLNVMMPKNDLNKFPFCDWIAQYFLPNLHSNLNANGYNDMFEFLNEFDNSAQNLSYFLAENCHLKLNTSIIDDLATDLRSNLKFCFKVDFFKPLLYTLLTLFLLPSLVVFLLYASSLFLYISKHWNKLKNDYNSHDIWQASFKSISVFWETTGAIWHGHEIVGLENIPDNGPGLLVYYHAAMPIDYYYVHSKILLYKNRRMKVIADRFLFKVPGLASLLEAFEVTPGSLETCVNLLKDGSILSISPGGVREALFSDHYYDIIWGSRCGFAKVAHEAKAPIIPMFTENSREALRSLPFFRKFFRFLYEKTRLPLVPIYGIFPVKLRTYIGEPIPYDESRTPEELKQLTKERIEDLIKKHQRLPGSIFQAILDRFRNSNI</sequence>
<dbReference type="Pfam" id="PF01553">
    <property type="entry name" value="Acyltransferase"/>
    <property type="match status" value="1"/>
</dbReference>
<dbReference type="OrthoDB" id="44277at2759"/>